<reference evidence="3 4" key="1">
    <citation type="submission" date="2020-01" db="EMBL/GenBank/DDBJ databases">
        <authorList>
            <consortium name="DOE Joint Genome Institute"/>
            <person name="Haridas S."/>
            <person name="Albert R."/>
            <person name="Binder M."/>
            <person name="Bloem J."/>
            <person name="Labutti K."/>
            <person name="Salamov A."/>
            <person name="Andreopoulos B."/>
            <person name="Baker S.E."/>
            <person name="Barry K."/>
            <person name="Bills G."/>
            <person name="Bluhm B.H."/>
            <person name="Cannon C."/>
            <person name="Castanera R."/>
            <person name="Culley D.E."/>
            <person name="Daum C."/>
            <person name="Ezra D."/>
            <person name="Gonzalez J.B."/>
            <person name="Henrissat B."/>
            <person name="Kuo A."/>
            <person name="Liang C."/>
            <person name="Lipzen A."/>
            <person name="Lutzoni F."/>
            <person name="Magnuson J."/>
            <person name="Mondo S."/>
            <person name="Nolan M."/>
            <person name="Ohm R."/>
            <person name="Pangilinan J."/>
            <person name="Park H.-J.H."/>
            <person name="Ramirez L."/>
            <person name="Alfaro M."/>
            <person name="Sun H."/>
            <person name="Tritt A."/>
            <person name="Yoshinaga Y."/>
            <person name="Zwiers L.-H.L."/>
            <person name="Turgeon B.G."/>
            <person name="Goodwin S.B."/>
            <person name="Spatafora J.W."/>
            <person name="Crous P.W."/>
            <person name="Grigoriev I.V."/>
        </authorList>
    </citation>
    <scope>NUCLEOTIDE SEQUENCE [LARGE SCALE GENOMIC DNA]</scope>
    <source>
        <strain evidence="3 4">CBS 611.86</strain>
    </source>
</reference>
<dbReference type="EMBL" id="JAADJZ010000002">
    <property type="protein sequence ID" value="KAF2877719.1"/>
    <property type="molecule type" value="Genomic_DNA"/>
</dbReference>
<dbReference type="AlphaFoldDB" id="A0A7C8MHK2"/>
<feature type="compositionally biased region" description="Basic and acidic residues" evidence="2">
    <location>
        <begin position="219"/>
        <end position="231"/>
    </location>
</feature>
<keyword evidence="1" id="KW-0175">Coiled coil</keyword>
<name>A0A7C8MHK2_9PLEO</name>
<evidence type="ECO:0000313" key="4">
    <source>
        <dbReference type="Proteomes" id="UP000481861"/>
    </source>
</evidence>
<comment type="caution">
    <text evidence="3">The sequence shown here is derived from an EMBL/GenBank/DDBJ whole genome shotgun (WGS) entry which is preliminary data.</text>
</comment>
<feature type="region of interest" description="Disordered" evidence="2">
    <location>
        <begin position="214"/>
        <end position="235"/>
    </location>
</feature>
<protein>
    <submittedName>
        <fullName evidence="3">Uncharacterized protein</fullName>
    </submittedName>
</protein>
<sequence length="244" mass="28010">MAMNASGGINQLEATIQYLGWCLIEREDEIQNLKTHIEDSEHDGLHVLLDSVMAENVKLEVENCKLQTDIEAAEISHVLEQERLVAENVRLEVEKRKLQRDLEATERLVAEKDDELRESVETLKEVYKTYLEMKDAMILNFNTASRNFNTVCSNFNTVCRDQNAAYSVLPPAIELIREKNERIKTLEAYLCSRDLQISLIHKAILNRLAQLQSQDDDGEPMRDDHCNDRVDSSGSPIRTIRPKL</sequence>
<evidence type="ECO:0000256" key="2">
    <source>
        <dbReference type="SAM" id="MobiDB-lite"/>
    </source>
</evidence>
<dbReference type="Proteomes" id="UP000481861">
    <property type="component" value="Unassembled WGS sequence"/>
</dbReference>
<evidence type="ECO:0000313" key="3">
    <source>
        <dbReference type="EMBL" id="KAF2877719.1"/>
    </source>
</evidence>
<accession>A0A7C8MHK2</accession>
<proteinExistence type="predicted"/>
<evidence type="ECO:0000256" key="1">
    <source>
        <dbReference type="SAM" id="Coils"/>
    </source>
</evidence>
<feature type="coiled-coil region" evidence="1">
    <location>
        <begin position="81"/>
        <end position="115"/>
    </location>
</feature>
<gene>
    <name evidence="3" type="ORF">BDV95DRAFT_602077</name>
</gene>
<organism evidence="3 4">
    <name type="scientific">Massariosphaeria phaeospora</name>
    <dbReference type="NCBI Taxonomy" id="100035"/>
    <lineage>
        <taxon>Eukaryota</taxon>
        <taxon>Fungi</taxon>
        <taxon>Dikarya</taxon>
        <taxon>Ascomycota</taxon>
        <taxon>Pezizomycotina</taxon>
        <taxon>Dothideomycetes</taxon>
        <taxon>Pleosporomycetidae</taxon>
        <taxon>Pleosporales</taxon>
        <taxon>Pleosporales incertae sedis</taxon>
        <taxon>Massariosphaeria</taxon>
    </lineage>
</organism>
<keyword evidence="4" id="KW-1185">Reference proteome</keyword>